<name>A0ABQ6G4C8_9BACL</name>
<evidence type="ECO:0000313" key="1">
    <source>
        <dbReference type="EMBL" id="GLX65803.1"/>
    </source>
</evidence>
<sequence length="141" mass="15139">MPHASESPQLELSVTPALLELEQGSGEASCIQVRNTGKLDTDRTIINVQIPQGLIAIPLSGSGLVHTLPSGDKEILFELGPLLPLQNAVACLRIMALANDVPQTHTLPVRVGYAFRLSDLQRDGVVEGEPIAVQVVMDREK</sequence>
<reference evidence="1 2" key="1">
    <citation type="submission" date="2023-03" db="EMBL/GenBank/DDBJ databases">
        <title>Draft genome sequence of the bacteria which degrade cell wall of Tricholomamatutake.</title>
        <authorList>
            <person name="Konishi Y."/>
            <person name="Fukuta Y."/>
            <person name="Shirasaka N."/>
        </authorList>
    </citation>
    <scope>NUCLEOTIDE SEQUENCE [LARGE SCALE GENOMIC DNA]</scope>
    <source>
        <strain evidence="2">mu1</strain>
    </source>
</reference>
<dbReference type="Proteomes" id="UP001157114">
    <property type="component" value="Unassembled WGS sequence"/>
</dbReference>
<protein>
    <submittedName>
        <fullName evidence="1">Uncharacterized protein</fullName>
    </submittedName>
</protein>
<evidence type="ECO:0000313" key="2">
    <source>
        <dbReference type="Proteomes" id="UP001157114"/>
    </source>
</evidence>
<proteinExistence type="predicted"/>
<keyword evidence="2" id="KW-1185">Reference proteome</keyword>
<gene>
    <name evidence="1" type="ORF">MU1_01470</name>
</gene>
<comment type="caution">
    <text evidence="1">The sequence shown here is derived from an EMBL/GenBank/DDBJ whole genome shotgun (WGS) entry which is preliminary data.</text>
</comment>
<dbReference type="RefSeq" id="WP_284236478.1">
    <property type="nucleotide sequence ID" value="NZ_BSSQ01000001.1"/>
</dbReference>
<accession>A0ABQ6G4C8</accession>
<organism evidence="1 2">
    <name type="scientific">Paenibacillus glycanilyticus</name>
    <dbReference type="NCBI Taxonomy" id="126569"/>
    <lineage>
        <taxon>Bacteria</taxon>
        <taxon>Bacillati</taxon>
        <taxon>Bacillota</taxon>
        <taxon>Bacilli</taxon>
        <taxon>Bacillales</taxon>
        <taxon>Paenibacillaceae</taxon>
        <taxon>Paenibacillus</taxon>
    </lineage>
</organism>
<dbReference type="EMBL" id="BSSQ01000001">
    <property type="protein sequence ID" value="GLX65803.1"/>
    <property type="molecule type" value="Genomic_DNA"/>
</dbReference>